<gene>
    <name evidence="1" type="ORF">NDM98_08580</name>
</gene>
<sequence length="84" mass="9353">MAAGKITFRITGVNFQYDDEGNNQQVDLNFQTSDPEGKLYAGGIIPISPEEHFAASNLTAMAEIVKRKYLERVNGVEEEESTEE</sequence>
<evidence type="ECO:0000313" key="1">
    <source>
        <dbReference type="EMBL" id="MCM2675538.1"/>
    </source>
</evidence>
<dbReference type="RefSeq" id="WP_251606365.1">
    <property type="nucleotide sequence ID" value="NZ_JAMQJY010000001.1"/>
</dbReference>
<name>A0ABT0XJJ1_9BACI</name>
<organism evidence="1 2">
    <name type="scientific">Alkalicoccobacillus plakortidis</name>
    <dbReference type="NCBI Taxonomy" id="444060"/>
    <lineage>
        <taxon>Bacteria</taxon>
        <taxon>Bacillati</taxon>
        <taxon>Bacillota</taxon>
        <taxon>Bacilli</taxon>
        <taxon>Bacillales</taxon>
        <taxon>Bacillaceae</taxon>
        <taxon>Alkalicoccobacillus</taxon>
    </lineage>
</organism>
<dbReference type="EMBL" id="JAMQJY010000001">
    <property type="protein sequence ID" value="MCM2675538.1"/>
    <property type="molecule type" value="Genomic_DNA"/>
</dbReference>
<proteinExistence type="predicted"/>
<comment type="caution">
    <text evidence="1">The sequence shown here is derived from an EMBL/GenBank/DDBJ whole genome shotgun (WGS) entry which is preliminary data.</text>
</comment>
<keyword evidence="2" id="KW-1185">Reference proteome</keyword>
<protein>
    <submittedName>
        <fullName evidence="1">Uncharacterized protein</fullName>
    </submittedName>
</protein>
<accession>A0ABT0XJJ1</accession>
<dbReference type="Proteomes" id="UP001203665">
    <property type="component" value="Unassembled WGS sequence"/>
</dbReference>
<reference evidence="1" key="1">
    <citation type="submission" date="2022-06" db="EMBL/GenBank/DDBJ databases">
        <title>Alkalicoccobacillus porphyridii sp. nov., isolated from a marine red alga, Porphyridium purpureum and reclassification of Shouchella plakortidis and Shouchella gibsonii as Alkalicoccobacillus plakortidis comb. nov. and Alkalicoccobacillus gibsonii comb. nov.</title>
        <authorList>
            <person name="Kim K.H."/>
            <person name="Lee J.K."/>
            <person name="Han D.M."/>
            <person name="Baek J.H."/>
            <person name="Jeon C.O."/>
        </authorList>
    </citation>
    <scope>NUCLEOTIDE SEQUENCE</scope>
    <source>
        <strain evidence="1">DSM 19153</strain>
    </source>
</reference>
<evidence type="ECO:0000313" key="2">
    <source>
        <dbReference type="Proteomes" id="UP001203665"/>
    </source>
</evidence>